<feature type="compositionally biased region" description="Polar residues" evidence="5">
    <location>
        <begin position="411"/>
        <end position="421"/>
    </location>
</feature>
<feature type="compositionally biased region" description="Polar residues" evidence="5">
    <location>
        <begin position="484"/>
        <end position="498"/>
    </location>
</feature>
<evidence type="ECO:0000256" key="1">
    <source>
        <dbReference type="ARBA" id="ARBA00022723"/>
    </source>
</evidence>
<accession>A0AB34PU37</accession>
<dbReference type="Pfam" id="PF13639">
    <property type="entry name" value="zf-RING_2"/>
    <property type="match status" value="1"/>
</dbReference>
<feature type="region of interest" description="Disordered" evidence="5">
    <location>
        <begin position="256"/>
        <end position="300"/>
    </location>
</feature>
<gene>
    <name evidence="7" type="ORF">MG3_02565</name>
</gene>
<reference evidence="7 8" key="1">
    <citation type="submission" date="2013-12" db="EMBL/GenBank/DDBJ databases">
        <title>The Genome Sequence of Candida albicans P78048.</title>
        <authorList>
            <consortium name="The Broad Institute Genome Sequencing Platform"/>
            <consortium name="The Broad Institute Genome Sequencing Center for Infectious Disease"/>
            <person name="Cuomo C."/>
            <person name="Bennett R."/>
            <person name="Hirakawa M."/>
            <person name="Noverr M."/>
            <person name="Mitchell A."/>
            <person name="Young S.K."/>
            <person name="Zeng Q."/>
            <person name="Gargeya S."/>
            <person name="Fitzgerald M."/>
            <person name="Abouelleil A."/>
            <person name="Alvarado L."/>
            <person name="Berlin A.M."/>
            <person name="Chapman S.B."/>
            <person name="Dewar J."/>
            <person name="Goldberg J."/>
            <person name="Griggs A."/>
            <person name="Gujja S."/>
            <person name="Hansen M."/>
            <person name="Howarth C."/>
            <person name="Imamovic A."/>
            <person name="Larimer J."/>
            <person name="McCowan C."/>
            <person name="Murphy C."/>
            <person name="Pearson M."/>
            <person name="Priest M."/>
            <person name="Roberts A."/>
            <person name="Saif S."/>
            <person name="Shea T."/>
            <person name="Sykes S."/>
            <person name="Wortman J."/>
            <person name="Nusbaum C."/>
            <person name="Birren B."/>
        </authorList>
    </citation>
    <scope>NUCLEOTIDE SEQUENCE [LARGE SCALE GENOMIC DNA]</scope>
    <source>
        <strain evidence="7 8">P78048</strain>
    </source>
</reference>
<dbReference type="Proteomes" id="UP000030161">
    <property type="component" value="Unassembled WGS sequence"/>
</dbReference>
<dbReference type="PANTHER" id="PTHR15710">
    <property type="entry name" value="E3 UBIQUITIN-PROTEIN LIGASE PRAJA"/>
    <property type="match status" value="1"/>
</dbReference>
<keyword evidence="1" id="KW-0479">Metal-binding</keyword>
<dbReference type="GO" id="GO:0008270">
    <property type="term" value="F:zinc ion binding"/>
    <property type="evidence" value="ECO:0007669"/>
    <property type="project" value="UniProtKB-KW"/>
</dbReference>
<feature type="region of interest" description="Disordered" evidence="5">
    <location>
        <begin position="405"/>
        <end position="429"/>
    </location>
</feature>
<feature type="region of interest" description="Disordered" evidence="5">
    <location>
        <begin position="1"/>
        <end position="63"/>
    </location>
</feature>
<feature type="compositionally biased region" description="Low complexity" evidence="5">
    <location>
        <begin position="533"/>
        <end position="551"/>
    </location>
</feature>
<protein>
    <recommendedName>
        <fullName evidence="6">RING-type domain-containing protein</fullName>
    </recommendedName>
</protein>
<feature type="domain" description="RING-type" evidence="6">
    <location>
        <begin position="242"/>
        <end position="343"/>
    </location>
</feature>
<feature type="compositionally biased region" description="Low complexity" evidence="5">
    <location>
        <begin position="1"/>
        <end position="20"/>
    </location>
</feature>
<evidence type="ECO:0000256" key="4">
    <source>
        <dbReference type="PROSITE-ProRule" id="PRU00175"/>
    </source>
</evidence>
<comment type="caution">
    <text evidence="7">The sequence shown here is derived from an EMBL/GenBank/DDBJ whole genome shotgun (WGS) entry which is preliminary data.</text>
</comment>
<evidence type="ECO:0000256" key="5">
    <source>
        <dbReference type="SAM" id="MobiDB-lite"/>
    </source>
</evidence>
<dbReference type="AlphaFoldDB" id="A0AB34PU37"/>
<evidence type="ECO:0000313" key="7">
    <source>
        <dbReference type="EMBL" id="KGR12488.1"/>
    </source>
</evidence>
<evidence type="ECO:0000313" key="8">
    <source>
        <dbReference type="Proteomes" id="UP000030161"/>
    </source>
</evidence>
<evidence type="ECO:0000259" key="6">
    <source>
        <dbReference type="PROSITE" id="PS50089"/>
    </source>
</evidence>
<sequence length="561" mass="62543">MPDDSGSSNGRNNSNDLSGGSEEGSNNRRTNEGNHNGHSNRNDRTSTSQNSSSNSNNSNRSHRLDFGIFDRFMDTFLRGSRQRNHSTPGPSPVRNDISEQLTNENNARDQQHQHQHHGQAQQHQQGSEQSSQRVSSEPPSSNSSTNNRDEESDRAIIITVNYVFSDENRPAVPNRSGSLIMSLPNNASNREPSVIQEFIRLATQMAYSSIVTGLNRERGTTIEKFKSFDTVKLHDLGENQICSICYEKFEADEEDETVSHKKRRLVDETSQTTSSSSNARNTREGESEEEQQPSQSNNSQPVYLSEYVGEFNHSAVKMPCSHIFGKGCLCEWLKLHTTCPLCRFSVSEETASEPATNDTANNVSFFTIPTDGNTNPLGNVTVQNNFTNAPSNDQPTPRVHYFGFSPIPSPGSATPSSNPRSEATETPLRRIFRSTRARREREARQDQESNEFPHIDPFAFDYLRNRLSTSDRQPEPLFPFGMSSRRTANGVETTSTDHLASESEDNLNMRSLFDASPMPEARRNEDDTRVGDSGSNNESANNNNESSTNISHGDDDDVDNS</sequence>
<organism evidence="7 8">
    <name type="scientific">Candida albicans P78048</name>
    <dbReference type="NCBI Taxonomy" id="1094989"/>
    <lineage>
        <taxon>Eukaryota</taxon>
        <taxon>Fungi</taxon>
        <taxon>Dikarya</taxon>
        <taxon>Ascomycota</taxon>
        <taxon>Saccharomycotina</taxon>
        <taxon>Pichiomycetes</taxon>
        <taxon>Debaryomycetaceae</taxon>
        <taxon>Candida/Lodderomyces clade</taxon>
        <taxon>Candida</taxon>
    </lineage>
</organism>
<keyword evidence="2 4" id="KW-0863">Zinc-finger</keyword>
<feature type="compositionally biased region" description="Basic and acidic residues" evidence="5">
    <location>
        <begin position="520"/>
        <end position="530"/>
    </location>
</feature>
<keyword evidence="3" id="KW-0862">Zinc</keyword>
<feature type="region of interest" description="Disordered" evidence="5">
    <location>
        <begin position="105"/>
        <end position="152"/>
    </location>
</feature>
<evidence type="ECO:0000256" key="2">
    <source>
        <dbReference type="ARBA" id="ARBA00022771"/>
    </source>
</evidence>
<dbReference type="PROSITE" id="PS50089">
    <property type="entry name" value="ZF_RING_2"/>
    <property type="match status" value="1"/>
</dbReference>
<evidence type="ECO:0000256" key="3">
    <source>
        <dbReference type="ARBA" id="ARBA00022833"/>
    </source>
</evidence>
<dbReference type="EMBL" id="AJIX01000015">
    <property type="protein sequence ID" value="KGR12488.1"/>
    <property type="molecule type" value="Genomic_DNA"/>
</dbReference>
<name>A0AB34PU37_CANAX</name>
<feature type="region of interest" description="Disordered" evidence="5">
    <location>
        <begin position="470"/>
        <end position="561"/>
    </location>
</feature>
<dbReference type="InterPro" id="IPR013083">
    <property type="entry name" value="Znf_RING/FYVE/PHD"/>
</dbReference>
<dbReference type="InterPro" id="IPR001841">
    <property type="entry name" value="Znf_RING"/>
</dbReference>
<dbReference type="Gene3D" id="3.30.40.10">
    <property type="entry name" value="Zinc/RING finger domain, C3HC4 (zinc finger)"/>
    <property type="match status" value="1"/>
</dbReference>
<proteinExistence type="predicted"/>
<dbReference type="SUPFAM" id="SSF57850">
    <property type="entry name" value="RING/U-box"/>
    <property type="match status" value="1"/>
</dbReference>
<feature type="compositionally biased region" description="Low complexity" evidence="5">
    <location>
        <begin position="118"/>
        <end position="144"/>
    </location>
</feature>
<feature type="compositionally biased region" description="Low complexity" evidence="5">
    <location>
        <begin position="45"/>
        <end position="59"/>
    </location>
</feature>